<feature type="region of interest" description="Disordered" evidence="1">
    <location>
        <begin position="22"/>
        <end position="70"/>
    </location>
</feature>
<feature type="compositionally biased region" description="Polar residues" evidence="1">
    <location>
        <begin position="43"/>
        <end position="53"/>
    </location>
</feature>
<dbReference type="Proteomes" id="UP000785679">
    <property type="component" value="Unassembled WGS sequence"/>
</dbReference>
<comment type="caution">
    <text evidence="2">The sequence shown here is derived from an EMBL/GenBank/DDBJ whole genome shotgun (WGS) entry which is preliminary data.</text>
</comment>
<dbReference type="AlphaFoldDB" id="A0A8J8P093"/>
<gene>
    <name evidence="2" type="ORF">FGO68_gene7288</name>
</gene>
<accession>A0A8J8P093</accession>
<protein>
    <submittedName>
        <fullName evidence="2">Uncharacterized protein</fullName>
    </submittedName>
</protein>
<keyword evidence="3" id="KW-1185">Reference proteome</keyword>
<reference evidence="2" key="1">
    <citation type="submission" date="2019-06" db="EMBL/GenBank/DDBJ databases">
        <authorList>
            <person name="Zheng W."/>
        </authorList>
    </citation>
    <scope>NUCLEOTIDE SEQUENCE</scope>
    <source>
        <strain evidence="2">QDHG01</strain>
    </source>
</reference>
<feature type="compositionally biased region" description="Polar residues" evidence="1">
    <location>
        <begin position="22"/>
        <end position="31"/>
    </location>
</feature>
<evidence type="ECO:0000313" key="2">
    <source>
        <dbReference type="EMBL" id="TNV85537.1"/>
    </source>
</evidence>
<name>A0A8J8P093_HALGN</name>
<sequence length="70" mass="8010">MLSLSRLSTTYCGRIVASRSEMQPSNYATDRSPSRKCKKTRISRVQATSSRSLSLRAETKTRPRQRHLPQ</sequence>
<proteinExistence type="predicted"/>
<dbReference type="EMBL" id="RRYP01001749">
    <property type="protein sequence ID" value="TNV85537.1"/>
    <property type="molecule type" value="Genomic_DNA"/>
</dbReference>
<organism evidence="2 3">
    <name type="scientific">Halteria grandinella</name>
    <dbReference type="NCBI Taxonomy" id="5974"/>
    <lineage>
        <taxon>Eukaryota</taxon>
        <taxon>Sar</taxon>
        <taxon>Alveolata</taxon>
        <taxon>Ciliophora</taxon>
        <taxon>Intramacronucleata</taxon>
        <taxon>Spirotrichea</taxon>
        <taxon>Stichotrichia</taxon>
        <taxon>Sporadotrichida</taxon>
        <taxon>Halteriidae</taxon>
        <taxon>Halteria</taxon>
    </lineage>
</organism>
<evidence type="ECO:0000256" key="1">
    <source>
        <dbReference type="SAM" id="MobiDB-lite"/>
    </source>
</evidence>
<evidence type="ECO:0000313" key="3">
    <source>
        <dbReference type="Proteomes" id="UP000785679"/>
    </source>
</evidence>